<evidence type="ECO:0000313" key="1">
    <source>
        <dbReference type="Ensembl" id="ENSOARP00020053544.1"/>
    </source>
</evidence>
<reference evidence="1" key="1">
    <citation type="submission" date="2020-11" db="EMBL/GenBank/DDBJ databases">
        <authorList>
            <person name="Davenport K.M."/>
            <person name="Bickhart D.M."/>
            <person name="Smith T.P.L."/>
            <person name="Murdoch B.M."/>
            <person name="Rosen B.D."/>
        </authorList>
    </citation>
    <scope>NUCLEOTIDE SEQUENCE [LARGE SCALE GENOMIC DNA]</scope>
    <source>
        <strain evidence="1">OAR_USU_Benz2616</strain>
    </source>
</reference>
<dbReference type="Ensembl" id="ENSOART00020061024.1">
    <property type="protein sequence ID" value="ENSOARP00020053544.1"/>
    <property type="gene ID" value="ENSOARG00020019081.2"/>
</dbReference>
<proteinExistence type="predicted"/>
<protein>
    <submittedName>
        <fullName evidence="1">Nuclear receptor coactivator 7</fullName>
    </submittedName>
</protein>
<name>A0AC11E4S9_SHEEP</name>
<sequence length="249" mass="28724">MTVMTKETALLKDRRRKRILEQAGSSHPFTMRVRRLPPDIQIFYCARPDQEPFVKIITVEEAKRRKSTCSYYEDEDEAALPTLQPHSALLENMHIEQLARRLPARVQGYPWRLAYSTLEHGTSLKTLYRKSAALDSPVLLVIKDMDNQIFGAYATHPFKFSDHYYGTGETFLYTFSPHFKVFKWSGENSYFINGDISSLELGGGGGRFGLWLDADLYHGRSNSCSTFNNDILSKKEDFIVQDLEVWTFE</sequence>
<gene>
    <name evidence="1" type="primary">NCOA7</name>
</gene>
<reference evidence="1" key="3">
    <citation type="submission" date="2025-09" db="UniProtKB">
        <authorList>
            <consortium name="Ensembl"/>
        </authorList>
    </citation>
    <scope>IDENTIFICATION</scope>
</reference>
<reference evidence="1" key="2">
    <citation type="submission" date="2025-08" db="UniProtKB">
        <authorList>
            <consortium name="Ensembl"/>
        </authorList>
    </citation>
    <scope>IDENTIFICATION</scope>
</reference>
<accession>A0AC11E4S9</accession>
<organism evidence="1">
    <name type="scientific">Ovis aries</name>
    <name type="common">Sheep</name>
    <dbReference type="NCBI Taxonomy" id="9940"/>
    <lineage>
        <taxon>Eukaryota</taxon>
        <taxon>Metazoa</taxon>
        <taxon>Chordata</taxon>
        <taxon>Craniata</taxon>
        <taxon>Vertebrata</taxon>
        <taxon>Euteleostomi</taxon>
        <taxon>Mammalia</taxon>
        <taxon>Eutheria</taxon>
        <taxon>Laurasiatheria</taxon>
        <taxon>Artiodactyla</taxon>
        <taxon>Ruminantia</taxon>
        <taxon>Pecora</taxon>
        <taxon>Bovidae</taxon>
        <taxon>Caprinae</taxon>
        <taxon>Ovis</taxon>
    </lineage>
</organism>